<reference evidence="3" key="1">
    <citation type="journal article" date="2019" name="Int. J. Syst. Evol. Microbiol.">
        <title>The Global Catalogue of Microorganisms (GCM) 10K type strain sequencing project: providing services to taxonomists for standard genome sequencing and annotation.</title>
        <authorList>
            <consortium name="The Broad Institute Genomics Platform"/>
            <consortium name="The Broad Institute Genome Sequencing Center for Infectious Disease"/>
            <person name="Wu L."/>
            <person name="Ma J."/>
        </authorList>
    </citation>
    <scope>NUCLEOTIDE SEQUENCE [LARGE SCALE GENOMIC DNA]</scope>
    <source>
        <strain evidence="3">TBRC 1826</strain>
    </source>
</reference>
<dbReference type="Gene3D" id="1.25.40.10">
    <property type="entry name" value="Tetratricopeptide repeat domain"/>
    <property type="match status" value="1"/>
</dbReference>
<dbReference type="SUPFAM" id="SSF48452">
    <property type="entry name" value="TPR-like"/>
    <property type="match status" value="1"/>
</dbReference>
<dbReference type="PROSITE" id="PS50005">
    <property type="entry name" value="TPR"/>
    <property type="match status" value="1"/>
</dbReference>
<evidence type="ECO:0000313" key="3">
    <source>
        <dbReference type="Proteomes" id="UP001595847"/>
    </source>
</evidence>
<keyword evidence="1" id="KW-0802">TPR repeat</keyword>
<evidence type="ECO:0000256" key="1">
    <source>
        <dbReference type="PROSITE-ProRule" id="PRU00339"/>
    </source>
</evidence>
<evidence type="ECO:0000313" key="2">
    <source>
        <dbReference type="EMBL" id="MFC3998208.1"/>
    </source>
</evidence>
<comment type="caution">
    <text evidence="2">The sequence shown here is derived from an EMBL/GenBank/DDBJ whole genome shotgun (WGS) entry which is preliminary data.</text>
</comment>
<protein>
    <submittedName>
        <fullName evidence="2">Tetratricopeptide repeat protein</fullName>
    </submittedName>
</protein>
<dbReference type="InterPro" id="IPR019734">
    <property type="entry name" value="TPR_rpt"/>
</dbReference>
<keyword evidence="3" id="KW-1185">Reference proteome</keyword>
<dbReference type="Pfam" id="PF14559">
    <property type="entry name" value="TPR_19"/>
    <property type="match status" value="1"/>
</dbReference>
<dbReference type="InterPro" id="IPR011990">
    <property type="entry name" value="TPR-like_helical_dom_sf"/>
</dbReference>
<dbReference type="EMBL" id="JBHSBH010000012">
    <property type="protein sequence ID" value="MFC3998208.1"/>
    <property type="molecule type" value="Genomic_DNA"/>
</dbReference>
<dbReference type="RefSeq" id="WP_378535827.1">
    <property type="nucleotide sequence ID" value="NZ_JBHSBH010000012.1"/>
</dbReference>
<accession>A0ABV8FUN1</accession>
<name>A0ABV8FUN1_9ACTN</name>
<organism evidence="2 3">
    <name type="scientific">Nocardiopsis sediminis</name>
    <dbReference type="NCBI Taxonomy" id="1778267"/>
    <lineage>
        <taxon>Bacteria</taxon>
        <taxon>Bacillati</taxon>
        <taxon>Actinomycetota</taxon>
        <taxon>Actinomycetes</taxon>
        <taxon>Streptosporangiales</taxon>
        <taxon>Nocardiopsidaceae</taxon>
        <taxon>Nocardiopsis</taxon>
    </lineage>
</organism>
<dbReference type="Proteomes" id="UP001595847">
    <property type="component" value="Unassembled WGS sequence"/>
</dbReference>
<sequence length="307" mass="32984">MSAQGPDTGLARADRLLADVDCRLRHVDGERENPGLLAGARRCCDEAEAALSGDAEAAATIAVLRAVAATFALRHTVLFDVACDFDDNDGTLLGGMERYDAKGVSRPLADEAVRTAREALDADPHDPLVPLYLGHALTWSGDRDGAVAAYREALHRDPGDRCALSCLRYLKAAPKKRPSPDPMSRGRHGFALVRDCHMISNNDSDSGSSLFASAADARAHVDRELDSLVTGEDLEGQEGELLLQIHRPGRPVAEYDLNARIPEEPEDGPLRIDWSGIPLDEPLEPPLPPGRPLRIGGHLCFPFPGGA</sequence>
<gene>
    <name evidence="2" type="ORF">ACFOVU_19945</name>
</gene>
<feature type="repeat" description="TPR" evidence="1">
    <location>
        <begin position="127"/>
        <end position="160"/>
    </location>
</feature>
<proteinExistence type="predicted"/>